<evidence type="ECO:0000256" key="2">
    <source>
        <dbReference type="ARBA" id="ARBA00013194"/>
    </source>
</evidence>
<evidence type="ECO:0000256" key="6">
    <source>
        <dbReference type="SAM" id="Coils"/>
    </source>
</evidence>
<evidence type="ECO:0000256" key="5">
    <source>
        <dbReference type="ARBA" id="ARBA00023235"/>
    </source>
</evidence>
<evidence type="ECO:0000313" key="8">
    <source>
        <dbReference type="EMBL" id="ADO78118.1"/>
    </source>
</evidence>
<gene>
    <name evidence="8" type="ordered locus">Hprae_1994</name>
</gene>
<keyword evidence="9" id="KW-1185">Reference proteome</keyword>
<dbReference type="KEGG" id="hpk:Hprae_1994"/>
<dbReference type="AlphaFoldDB" id="E3DRQ4"/>
<evidence type="ECO:0000256" key="1">
    <source>
        <dbReference type="ARBA" id="ARBA00000971"/>
    </source>
</evidence>
<proteinExistence type="predicted"/>
<dbReference type="GO" id="GO:0003755">
    <property type="term" value="F:peptidyl-prolyl cis-trans isomerase activity"/>
    <property type="evidence" value="ECO:0007669"/>
    <property type="project" value="UniProtKB-KW"/>
</dbReference>
<keyword evidence="6" id="KW-0175">Coiled coil</keyword>
<reference evidence="8 9" key="2">
    <citation type="journal article" date="2011" name="Stand. Genomic Sci.">
        <title>Complete genome sequence of the extremely halophilic Halanaerobium praevalens type strain (GSL).</title>
        <authorList>
            <person name="Ivanova N."/>
            <person name="Sikorski J."/>
            <person name="Chertkov O."/>
            <person name="Nolan M."/>
            <person name="Lucas S."/>
            <person name="Hammon N."/>
            <person name="Deshpande S."/>
            <person name="Cheng J.F."/>
            <person name="Tapia R."/>
            <person name="Han C."/>
            <person name="Goodwin L."/>
            <person name="Pitluck S."/>
            <person name="Huntemann M."/>
            <person name="Liolios K."/>
            <person name="Pagani I."/>
            <person name="Mavromatis K."/>
            <person name="Ovchinikova G."/>
            <person name="Pati A."/>
            <person name="Chen A."/>
            <person name="Palaniappan K."/>
            <person name="Land M."/>
            <person name="Hauser L."/>
            <person name="Brambilla E.M."/>
            <person name="Kannan K.P."/>
            <person name="Rohde M."/>
            <person name="Tindall B.J."/>
            <person name="Goker M."/>
            <person name="Detter J.C."/>
            <person name="Woyke T."/>
            <person name="Bristow J."/>
            <person name="Eisen J.A."/>
            <person name="Markowitz V."/>
            <person name="Hugenholtz P."/>
            <person name="Kyrpides N.C."/>
            <person name="Klenk H.P."/>
            <person name="Lapidus A."/>
        </authorList>
    </citation>
    <scope>NUCLEOTIDE SEQUENCE [LARGE SCALE GENOMIC DNA]</scope>
    <source>
        <strain evidence="9">ATCC 33744 / DSM 2228 / GSL</strain>
    </source>
</reference>
<sequence>MKKFLVSFLLLTVLMVPMNVFAQDVDSDSKQEPKVVAVVNGEEITAQELAQNAKLNQILRQLSQVDQQLVKLLTNSEAGNKVLADLRKAKLDSLIDNTLLKQAVKDSDINLSQEEIDEIYNKQKSSILKQNKMDEKQFLSVLKKQGFENEAAYKNEFANNPQIKINKLIEKEVVDNIEVSEKEIKEAYEQNKDAFAQTGQDVSYEQIKPRLEQMLKQQKQNQAIKEYLEKLRDNAEVEIKI</sequence>
<feature type="chain" id="PRO_5003168519" description="peptidylprolyl isomerase" evidence="7">
    <location>
        <begin position="23"/>
        <end position="241"/>
    </location>
</feature>
<dbReference type="InterPro" id="IPR050245">
    <property type="entry name" value="PrsA_foldase"/>
</dbReference>
<feature type="signal peptide" evidence="7">
    <location>
        <begin position="1"/>
        <end position="22"/>
    </location>
</feature>
<protein>
    <recommendedName>
        <fullName evidence="2">peptidylprolyl isomerase</fullName>
        <ecNumber evidence="2">5.2.1.8</ecNumber>
    </recommendedName>
</protein>
<evidence type="ECO:0000256" key="3">
    <source>
        <dbReference type="ARBA" id="ARBA00022729"/>
    </source>
</evidence>
<dbReference type="SUPFAM" id="SSF109998">
    <property type="entry name" value="Triger factor/SurA peptide-binding domain-like"/>
    <property type="match status" value="1"/>
</dbReference>
<name>E3DRQ4_HALPG</name>
<dbReference type="InterPro" id="IPR027304">
    <property type="entry name" value="Trigger_fact/SurA_dom_sf"/>
</dbReference>
<dbReference type="RefSeq" id="WP_014554134.1">
    <property type="nucleotide sequence ID" value="NC_017455.1"/>
</dbReference>
<evidence type="ECO:0000313" key="9">
    <source>
        <dbReference type="Proteomes" id="UP000006866"/>
    </source>
</evidence>
<accession>E3DRQ4</accession>
<dbReference type="eggNOG" id="COG0760">
    <property type="taxonomic scope" value="Bacteria"/>
</dbReference>
<dbReference type="PATRIC" id="fig|572479.3.peg.2030"/>
<organism evidence="8 9">
    <name type="scientific">Halanaerobium praevalens (strain ATCC 33744 / DSM 2228 / GSL)</name>
    <dbReference type="NCBI Taxonomy" id="572479"/>
    <lineage>
        <taxon>Bacteria</taxon>
        <taxon>Bacillati</taxon>
        <taxon>Bacillota</taxon>
        <taxon>Clostridia</taxon>
        <taxon>Halanaerobiales</taxon>
        <taxon>Halanaerobiaceae</taxon>
        <taxon>Halanaerobium</taxon>
    </lineage>
</organism>
<feature type="coiled-coil region" evidence="6">
    <location>
        <begin position="170"/>
        <end position="234"/>
    </location>
</feature>
<keyword evidence="5" id="KW-0413">Isomerase</keyword>
<comment type="catalytic activity">
    <reaction evidence="1">
        <text>[protein]-peptidylproline (omega=180) = [protein]-peptidylproline (omega=0)</text>
        <dbReference type="Rhea" id="RHEA:16237"/>
        <dbReference type="Rhea" id="RHEA-COMP:10747"/>
        <dbReference type="Rhea" id="RHEA-COMP:10748"/>
        <dbReference type="ChEBI" id="CHEBI:83833"/>
        <dbReference type="ChEBI" id="CHEBI:83834"/>
        <dbReference type="EC" id="5.2.1.8"/>
    </reaction>
</comment>
<dbReference type="EC" id="5.2.1.8" evidence="2"/>
<reference evidence="9" key="1">
    <citation type="submission" date="2010-10" db="EMBL/GenBank/DDBJ databases">
        <title>The complete genome of Halanaerobium praevalens DSM 2228.</title>
        <authorList>
            <consortium name="US DOE Joint Genome Institute (JGI-PGF)"/>
            <person name="Lucas S."/>
            <person name="Copeland A."/>
            <person name="Lapidus A."/>
            <person name="Glavina del Rio T."/>
            <person name="Dalin E."/>
            <person name="Tice H."/>
            <person name="Bruce D."/>
            <person name="Goodwin L."/>
            <person name="Pitluck S."/>
            <person name="Kyrpides N."/>
            <person name="Mavromatis K."/>
            <person name="Ivanova N."/>
            <person name="Ovchinnikova G."/>
            <person name="Chertkov O."/>
            <person name="Detter J.C."/>
            <person name="Han C."/>
            <person name="Larimer F."/>
            <person name="Land M."/>
            <person name="Hauser L."/>
            <person name="Markowitz V."/>
            <person name="Cheng J.-F."/>
            <person name="Hugenholtz P."/>
            <person name="Woyke T."/>
            <person name="Wu D."/>
            <person name="Tindall B."/>
            <person name="Pomrenke H.G."/>
            <person name="Brambilla E."/>
            <person name="Klenk H.-P."/>
            <person name="Eisen J.A."/>
        </authorList>
    </citation>
    <scope>NUCLEOTIDE SEQUENCE [LARGE SCALE GENOMIC DNA]</scope>
    <source>
        <strain evidence="9">ATCC 33744 / DSM 2228 / GSL</strain>
    </source>
</reference>
<keyword evidence="4" id="KW-0697">Rotamase</keyword>
<dbReference type="PANTHER" id="PTHR47245">
    <property type="entry name" value="PEPTIDYLPROLYL ISOMERASE"/>
    <property type="match status" value="1"/>
</dbReference>
<dbReference type="OrthoDB" id="2111530at2"/>
<dbReference type="PANTHER" id="PTHR47245:SF1">
    <property type="entry name" value="FOLDASE PROTEIN PRSA"/>
    <property type="match status" value="1"/>
</dbReference>
<evidence type="ECO:0000256" key="4">
    <source>
        <dbReference type="ARBA" id="ARBA00023110"/>
    </source>
</evidence>
<dbReference type="EMBL" id="CP002175">
    <property type="protein sequence ID" value="ADO78118.1"/>
    <property type="molecule type" value="Genomic_DNA"/>
</dbReference>
<dbReference type="Gene3D" id="1.10.4030.10">
    <property type="entry name" value="Porin chaperone SurA, peptide-binding domain"/>
    <property type="match status" value="2"/>
</dbReference>
<dbReference type="Proteomes" id="UP000006866">
    <property type="component" value="Chromosome"/>
</dbReference>
<dbReference type="Pfam" id="PF13624">
    <property type="entry name" value="SurA_N_3"/>
    <property type="match status" value="1"/>
</dbReference>
<keyword evidence="3 7" id="KW-0732">Signal</keyword>
<evidence type="ECO:0000256" key="7">
    <source>
        <dbReference type="SAM" id="SignalP"/>
    </source>
</evidence>
<dbReference type="STRING" id="572479.Hprae_1994"/>
<dbReference type="HOGENOM" id="CLU_1150613_0_0_9"/>